<feature type="non-terminal residue" evidence="1">
    <location>
        <position position="57"/>
    </location>
</feature>
<evidence type="ECO:0000313" key="1">
    <source>
        <dbReference type="EMBL" id="SHK72049.1"/>
    </source>
</evidence>
<dbReference type="STRING" id="216903.SAMN05444371_3449"/>
<organism evidence="1 2">
    <name type="scientific">Epilithonimonas mollis</name>
    <dbReference type="NCBI Taxonomy" id="216903"/>
    <lineage>
        <taxon>Bacteria</taxon>
        <taxon>Pseudomonadati</taxon>
        <taxon>Bacteroidota</taxon>
        <taxon>Flavobacteriia</taxon>
        <taxon>Flavobacteriales</taxon>
        <taxon>Weeksellaceae</taxon>
        <taxon>Chryseobacterium group</taxon>
        <taxon>Epilithonimonas</taxon>
    </lineage>
</organism>
<accession>A0A1M6US80</accession>
<name>A0A1M6US80_9FLAO</name>
<proteinExistence type="predicted"/>
<sequence>MIVKLMRPAGANFPGVEYNDKKIDKGKGELTLMKNFPSFITENSNKQQVRDYLKAIS</sequence>
<dbReference type="AlphaFoldDB" id="A0A1M6US80"/>
<evidence type="ECO:0000313" key="2">
    <source>
        <dbReference type="Proteomes" id="UP000184498"/>
    </source>
</evidence>
<keyword evidence="2" id="KW-1185">Reference proteome</keyword>
<dbReference type="Proteomes" id="UP000184498">
    <property type="component" value="Unassembled WGS sequence"/>
</dbReference>
<gene>
    <name evidence="1" type="ORF">SAMN05444371_3449</name>
</gene>
<dbReference type="EMBL" id="FRAM01000006">
    <property type="protein sequence ID" value="SHK72049.1"/>
    <property type="molecule type" value="Genomic_DNA"/>
</dbReference>
<protein>
    <submittedName>
        <fullName evidence="1">Uncharacterized protein</fullName>
    </submittedName>
</protein>
<reference evidence="2" key="1">
    <citation type="submission" date="2016-11" db="EMBL/GenBank/DDBJ databases">
        <authorList>
            <person name="Varghese N."/>
            <person name="Submissions S."/>
        </authorList>
    </citation>
    <scope>NUCLEOTIDE SEQUENCE [LARGE SCALE GENOMIC DNA]</scope>
    <source>
        <strain evidence="2">DSM 18016</strain>
    </source>
</reference>